<dbReference type="InterPro" id="IPR051083">
    <property type="entry name" value="GrpII_Intron_Splice-Mob/Def"/>
</dbReference>
<feature type="domain" description="Reverse transcriptase" evidence="2">
    <location>
        <begin position="1"/>
        <end position="255"/>
    </location>
</feature>
<dbReference type="EMBL" id="QRHA01000011">
    <property type="protein sequence ID" value="RDV24425.1"/>
    <property type="molecule type" value="Genomic_DNA"/>
</dbReference>
<dbReference type="NCBIfam" id="NF041747">
    <property type="entry name" value="Drt3a"/>
    <property type="match status" value="1"/>
</dbReference>
<dbReference type="PANTHER" id="PTHR34047:SF8">
    <property type="entry name" value="PROTEIN YKFC"/>
    <property type="match status" value="1"/>
</dbReference>
<gene>
    <name evidence="3" type="ORF">DXV75_14515</name>
</gene>
<proteinExistence type="inferred from homology"/>
<reference evidence="4" key="1">
    <citation type="submission" date="2018-08" db="EMBL/GenBank/DDBJ databases">
        <authorList>
            <person name="Zhang J."/>
            <person name="Du Z.-J."/>
        </authorList>
    </citation>
    <scope>NUCLEOTIDE SEQUENCE [LARGE SCALE GENOMIC DNA]</scope>
    <source>
        <strain evidence="4">KCTC 52655</strain>
    </source>
</reference>
<comment type="similarity">
    <text evidence="1">Belongs to the bacterial reverse transcriptase family.</text>
</comment>
<dbReference type="SUPFAM" id="SSF56672">
    <property type="entry name" value="DNA/RNA polymerases"/>
    <property type="match status" value="1"/>
</dbReference>
<dbReference type="AlphaFoldDB" id="A0A3D8M4F1"/>
<sequence length="403" mass="47207">MILREQTISFSTLDKSIYRGDFHKHEYLKEKLYREECVLQSLEAASDREHRFTIEEIKKNGDDSDKVGYFLPLFYEKLLVRKCAKNISKAFPIRSIDRERAIRELASCLRWGPHQSVYRVDIKSFYESINHLDLINFIKESGRLSGLTKDILIRILNQYWNAGGTGLPRGLEIANPLANAYLYEVDEIISKQEHCLFYCRFVDDIIIVSSGLPEDNVYKQFKKSMPGRLKLNTSKTLVLDKKHTKIEFPFLGYSIEVDGASNQDTKKFRSVSLHISDSRLKKIKSRIYKSFEKYLVEKDFELLTDRLTFLSSNRTNKRGKGKYKSGIFYSNRQVDSSKSIKSIDKYIYALIKNDGVGPIQGRLVLSNNEKQKILSINFENRFNTKFHYKYNYHRSKEIVKVWE</sequence>
<evidence type="ECO:0000313" key="3">
    <source>
        <dbReference type="EMBL" id="RDV24425.1"/>
    </source>
</evidence>
<evidence type="ECO:0000259" key="2">
    <source>
        <dbReference type="PROSITE" id="PS50878"/>
    </source>
</evidence>
<evidence type="ECO:0000256" key="1">
    <source>
        <dbReference type="ARBA" id="ARBA00034120"/>
    </source>
</evidence>
<name>A0A3D8M4F1_9ALTE</name>
<evidence type="ECO:0000313" key="4">
    <source>
        <dbReference type="Proteomes" id="UP000256561"/>
    </source>
</evidence>
<dbReference type="InterPro" id="IPR000477">
    <property type="entry name" value="RT_dom"/>
</dbReference>
<dbReference type="PROSITE" id="PS50878">
    <property type="entry name" value="RT_POL"/>
    <property type="match status" value="1"/>
</dbReference>
<dbReference type="Proteomes" id="UP000256561">
    <property type="component" value="Unassembled WGS sequence"/>
</dbReference>
<dbReference type="Pfam" id="PF00078">
    <property type="entry name" value="RVT_1"/>
    <property type="match status" value="1"/>
</dbReference>
<dbReference type="OrthoDB" id="9793236at2"/>
<comment type="caution">
    <text evidence="3">The sequence shown here is derived from an EMBL/GenBank/DDBJ whole genome shotgun (WGS) entry which is preliminary data.</text>
</comment>
<organism evidence="3 4">
    <name type="scientific">Alteromonas aestuariivivens</name>
    <dbReference type="NCBI Taxonomy" id="1938339"/>
    <lineage>
        <taxon>Bacteria</taxon>
        <taxon>Pseudomonadati</taxon>
        <taxon>Pseudomonadota</taxon>
        <taxon>Gammaproteobacteria</taxon>
        <taxon>Alteromonadales</taxon>
        <taxon>Alteromonadaceae</taxon>
        <taxon>Alteromonas/Salinimonas group</taxon>
        <taxon>Alteromonas</taxon>
    </lineage>
</organism>
<keyword evidence="4" id="KW-1185">Reference proteome</keyword>
<dbReference type="InterPro" id="IPR043502">
    <property type="entry name" value="DNA/RNA_pol_sf"/>
</dbReference>
<dbReference type="CDD" id="cd01646">
    <property type="entry name" value="RT_Bac_retron_I"/>
    <property type="match status" value="1"/>
</dbReference>
<protein>
    <recommendedName>
        <fullName evidence="2">Reverse transcriptase domain-containing protein</fullName>
    </recommendedName>
</protein>
<dbReference type="PANTHER" id="PTHR34047">
    <property type="entry name" value="NUCLEAR INTRON MATURASE 1, MITOCHONDRIAL-RELATED"/>
    <property type="match status" value="1"/>
</dbReference>
<accession>A0A3D8M4F1</accession>